<dbReference type="GO" id="GO:0003677">
    <property type="term" value="F:DNA binding"/>
    <property type="evidence" value="ECO:0007669"/>
    <property type="project" value="InterPro"/>
</dbReference>
<keyword evidence="1" id="KW-0175">Coiled coil</keyword>
<name>A0A4Y9IRD6_9BACT</name>
<evidence type="ECO:0000313" key="3">
    <source>
        <dbReference type="Proteomes" id="UP000298285"/>
    </source>
</evidence>
<dbReference type="EMBL" id="SPPK01000001">
    <property type="protein sequence ID" value="TFU90498.1"/>
    <property type="molecule type" value="Genomic_DNA"/>
</dbReference>
<dbReference type="AlphaFoldDB" id="A0A4Y9IRD6"/>
<comment type="caution">
    <text evidence="2">The sequence shown here is derived from an EMBL/GenBank/DDBJ whole genome shotgun (WGS) entry which is preliminary data.</text>
</comment>
<dbReference type="Gene3D" id="1.10.260.40">
    <property type="entry name" value="lambda repressor-like DNA-binding domains"/>
    <property type="match status" value="1"/>
</dbReference>
<proteinExistence type="predicted"/>
<sequence>MEVNDIKGRLKQAYHHLKGAGLINDQKDLADKMGYSRTSISKALNGYEDYLTESFVIKLQQTFYNVFSKEWLLTGDGNMLKNISDTPHNANSHESLGNNEFISFLRDQISELKDVIEGKDREINNLNQEIGRLKGILDENKIQYRQTGT</sequence>
<evidence type="ECO:0000256" key="1">
    <source>
        <dbReference type="SAM" id="Coils"/>
    </source>
</evidence>
<evidence type="ECO:0000313" key="2">
    <source>
        <dbReference type="EMBL" id="TFU90498.1"/>
    </source>
</evidence>
<reference evidence="2 3" key="1">
    <citation type="submission" date="2019-03" db="EMBL/GenBank/DDBJ databases">
        <title>Diversity of the mouse oral microbiome.</title>
        <authorList>
            <person name="Joseph S."/>
            <person name="Aduse-Opoku J."/>
            <person name="Curtis M."/>
            <person name="Wade W."/>
            <person name="Hashim A."/>
        </authorList>
    </citation>
    <scope>NUCLEOTIDE SEQUENCE [LARGE SCALE GENOMIC DNA]</scope>
    <source>
        <strain evidence="2 3">P11</strain>
    </source>
</reference>
<organism evidence="2 3">
    <name type="scientific">Dysgonomonas mossii</name>
    <dbReference type="NCBI Taxonomy" id="163665"/>
    <lineage>
        <taxon>Bacteria</taxon>
        <taxon>Pseudomonadati</taxon>
        <taxon>Bacteroidota</taxon>
        <taxon>Bacteroidia</taxon>
        <taxon>Bacteroidales</taxon>
        <taxon>Dysgonomonadaceae</taxon>
        <taxon>Dysgonomonas</taxon>
    </lineage>
</organism>
<dbReference type="OrthoDB" id="997093at2"/>
<accession>A0A4Y9IRD6</accession>
<protein>
    <submittedName>
        <fullName evidence="2">Uncharacterized protein</fullName>
    </submittedName>
</protein>
<gene>
    <name evidence="2" type="ORF">E4T88_00550</name>
</gene>
<dbReference type="InterPro" id="IPR010982">
    <property type="entry name" value="Lambda_DNA-bd_dom_sf"/>
</dbReference>
<feature type="coiled-coil region" evidence="1">
    <location>
        <begin position="102"/>
        <end position="143"/>
    </location>
</feature>
<dbReference type="RefSeq" id="WP_135103545.1">
    <property type="nucleotide sequence ID" value="NZ_JADGKW010000001.1"/>
</dbReference>
<dbReference type="Proteomes" id="UP000298285">
    <property type="component" value="Unassembled WGS sequence"/>
</dbReference>